<organism evidence="2 3">
    <name type="scientific">Candidatus Iainarchaeum sp</name>
    <dbReference type="NCBI Taxonomy" id="3101447"/>
    <lineage>
        <taxon>Archaea</taxon>
        <taxon>Candidatus Iainarchaeota</taxon>
        <taxon>Candidatus Iainarchaeia</taxon>
        <taxon>Candidatus Iainarchaeales</taxon>
        <taxon>Candidatus Iainarchaeaceae</taxon>
        <taxon>Candidatus Iainarchaeum</taxon>
    </lineage>
</organism>
<evidence type="ECO:0000313" key="2">
    <source>
        <dbReference type="EMBL" id="RLG69950.1"/>
    </source>
</evidence>
<dbReference type="InterPro" id="IPR023140">
    <property type="entry name" value="DUF357"/>
</dbReference>
<comment type="caution">
    <text evidence="2">The sequence shown here is derived from an EMBL/GenBank/DDBJ whole genome shotgun (WGS) entry which is preliminary data.</text>
</comment>
<dbReference type="Pfam" id="PF04010">
    <property type="entry name" value="DUF357"/>
    <property type="match status" value="1"/>
</dbReference>
<name>A0A497JG40_9ARCH</name>
<sequence>MTLLEELKLRVHKYEKLTEQALQEVQIIAEKGTKDYRRAEQFIQMAKDYFSDAKYYAEKGDNITALASFSYAHAWLDAGVKAGILKGENTRLFVQP</sequence>
<gene>
    <name evidence="2" type="ORF">DRO07_01305</name>
</gene>
<protein>
    <submittedName>
        <fullName evidence="2">DUF357 domain-containing protein</fullName>
    </submittedName>
</protein>
<accession>A0A497JG40</accession>
<dbReference type="Gene3D" id="1.20.1270.90">
    <property type="entry name" value="AF1782-like"/>
    <property type="match status" value="1"/>
</dbReference>
<evidence type="ECO:0000259" key="1">
    <source>
        <dbReference type="Pfam" id="PF04010"/>
    </source>
</evidence>
<proteinExistence type="predicted"/>
<dbReference type="AlphaFoldDB" id="A0A497JG40"/>
<dbReference type="SUPFAM" id="SSF158372">
    <property type="entry name" value="AF1782-like"/>
    <property type="match status" value="1"/>
</dbReference>
<dbReference type="Proteomes" id="UP000277633">
    <property type="component" value="Unassembled WGS sequence"/>
</dbReference>
<evidence type="ECO:0000313" key="3">
    <source>
        <dbReference type="Proteomes" id="UP000277633"/>
    </source>
</evidence>
<dbReference type="EMBL" id="QMWO01000033">
    <property type="protein sequence ID" value="RLG69950.1"/>
    <property type="molecule type" value="Genomic_DNA"/>
</dbReference>
<reference evidence="2 3" key="1">
    <citation type="submission" date="2018-06" db="EMBL/GenBank/DDBJ databases">
        <title>Extensive metabolic versatility and redundancy in microbially diverse, dynamic hydrothermal sediments.</title>
        <authorList>
            <person name="Dombrowski N."/>
            <person name="Teske A."/>
            <person name="Baker B.J."/>
        </authorList>
    </citation>
    <scope>NUCLEOTIDE SEQUENCE [LARGE SCALE GENOMIC DNA]</scope>
    <source>
        <strain evidence="2">B9_G13</strain>
    </source>
</reference>
<dbReference type="InterPro" id="IPR036809">
    <property type="entry name" value="AF1782-like_sf"/>
</dbReference>
<feature type="domain" description="DUF357" evidence="1">
    <location>
        <begin position="13"/>
        <end position="85"/>
    </location>
</feature>